<gene>
    <name evidence="1" type="ORF">NCTC11421_00734</name>
</gene>
<protein>
    <submittedName>
        <fullName evidence="1">DNA topoisomerase IV subunit A</fullName>
    </submittedName>
</protein>
<reference evidence="1" key="1">
    <citation type="submission" date="2018-06" db="EMBL/GenBank/DDBJ databases">
        <authorList>
            <consortium name="Pathogen Informatics"/>
            <person name="Doyle S."/>
        </authorList>
    </citation>
    <scope>NUCLEOTIDE SEQUENCE [LARGE SCALE GENOMIC DNA]</scope>
    <source>
        <strain evidence="1">NCTC11421</strain>
    </source>
</reference>
<dbReference type="EMBL" id="UGRI01000001">
    <property type="protein sequence ID" value="SUA20641.1"/>
    <property type="molecule type" value="Genomic_DNA"/>
</dbReference>
<evidence type="ECO:0000313" key="1">
    <source>
        <dbReference type="EMBL" id="SUA20641.1"/>
    </source>
</evidence>
<accession>A0A378VWT0</accession>
<name>A0A378VWT0_NEIGO</name>
<dbReference type="GO" id="GO:0016853">
    <property type="term" value="F:isomerase activity"/>
    <property type="evidence" value="ECO:0007669"/>
    <property type="project" value="UniProtKB-KW"/>
</dbReference>
<dbReference type="AlphaFoldDB" id="A0A378VWT0"/>
<proteinExistence type="predicted"/>
<keyword evidence="1" id="KW-0413">Isomerase</keyword>
<sequence>MAKGKGLQIIGLNAGESMTHTAVSSEPEILIESEGRRGAAHKDRLPVALIEAKRGKKADCCPYRAA</sequence>
<organism evidence="1">
    <name type="scientific">Neisseria gonorrhoeae</name>
    <dbReference type="NCBI Taxonomy" id="485"/>
    <lineage>
        <taxon>Bacteria</taxon>
        <taxon>Pseudomonadati</taxon>
        <taxon>Pseudomonadota</taxon>
        <taxon>Betaproteobacteria</taxon>
        <taxon>Neisseriales</taxon>
        <taxon>Neisseriaceae</taxon>
        <taxon>Neisseria</taxon>
    </lineage>
</organism>